<dbReference type="PANTHER" id="PTHR21567:SF9">
    <property type="entry name" value="CLIP-ASSOCIATING PROTEIN"/>
    <property type="match status" value="1"/>
</dbReference>
<evidence type="ECO:0000313" key="3">
    <source>
        <dbReference type="EMBL" id="OHT11365.1"/>
    </source>
</evidence>
<dbReference type="GO" id="GO:0005819">
    <property type="term" value="C:spindle"/>
    <property type="evidence" value="ECO:0007669"/>
    <property type="project" value="UniProtKB-ARBA"/>
</dbReference>
<dbReference type="Gene3D" id="1.25.10.10">
    <property type="entry name" value="Leucine-rich Repeat Variant"/>
    <property type="match status" value="2"/>
</dbReference>
<protein>
    <recommendedName>
        <fullName evidence="2">CLASP N-terminal domain-containing protein</fullName>
    </recommendedName>
</protein>
<name>A0A1J4KPL6_9EUKA</name>
<dbReference type="VEuPathDB" id="TrichDB:TRFO_19257"/>
<dbReference type="EMBL" id="MLAK01000590">
    <property type="protein sequence ID" value="OHT11365.1"/>
    <property type="molecule type" value="Genomic_DNA"/>
</dbReference>
<dbReference type="InterPro" id="IPR024395">
    <property type="entry name" value="CLASP_N_dom"/>
</dbReference>
<dbReference type="OrthoDB" id="46159at2759"/>
<dbReference type="InterPro" id="IPR011989">
    <property type="entry name" value="ARM-like"/>
</dbReference>
<evidence type="ECO:0000313" key="4">
    <source>
        <dbReference type="Proteomes" id="UP000179807"/>
    </source>
</evidence>
<dbReference type="AlphaFoldDB" id="A0A1J4KPL6"/>
<accession>A0A1J4KPL6</accession>
<dbReference type="SUPFAM" id="SSF48371">
    <property type="entry name" value="ARM repeat"/>
    <property type="match status" value="1"/>
</dbReference>
<organism evidence="3 4">
    <name type="scientific">Tritrichomonas foetus</name>
    <dbReference type="NCBI Taxonomy" id="1144522"/>
    <lineage>
        <taxon>Eukaryota</taxon>
        <taxon>Metamonada</taxon>
        <taxon>Parabasalia</taxon>
        <taxon>Tritrichomonadida</taxon>
        <taxon>Tritrichomonadidae</taxon>
        <taxon>Tritrichomonas</taxon>
    </lineage>
</organism>
<dbReference type="PANTHER" id="PTHR21567">
    <property type="entry name" value="CLASP"/>
    <property type="match status" value="1"/>
</dbReference>
<comment type="caution">
    <text evidence="3">The sequence shown here is derived from an EMBL/GenBank/DDBJ whole genome shotgun (WGS) entry which is preliminary data.</text>
</comment>
<dbReference type="RefSeq" id="XP_068364501.1">
    <property type="nucleotide sequence ID" value="XM_068500687.1"/>
</dbReference>
<dbReference type="GO" id="GO:0000226">
    <property type="term" value="P:microtubule cytoskeleton organization"/>
    <property type="evidence" value="ECO:0007669"/>
    <property type="project" value="TreeGrafter"/>
</dbReference>
<evidence type="ECO:0000259" key="2">
    <source>
        <dbReference type="Pfam" id="PF12348"/>
    </source>
</evidence>
<dbReference type="Pfam" id="PF12348">
    <property type="entry name" value="CLASP_N"/>
    <property type="match status" value="1"/>
</dbReference>
<dbReference type="GO" id="GO:0000278">
    <property type="term" value="P:mitotic cell cycle"/>
    <property type="evidence" value="ECO:0007669"/>
    <property type="project" value="UniProtKB-ARBA"/>
</dbReference>
<proteinExistence type="predicted"/>
<gene>
    <name evidence="3" type="ORF">TRFO_19257</name>
</gene>
<sequence length="727" mass="83663">MNETDYINKRKMENRKNFTSTADLHQQILLMFENAGRDVDPIAVESQSQANSEASKLVNDLLTPHDWDFQVNVMNRAMGLINGGLLQYDQCIKQLSQINQPLISAAKNLRSTLVKQSCLLISQLAFELGVRFDIFGEMIIPLSSQTSHGTQIIAESCRCTIMNIARCCPTKKVLRSVLDLSKMKSASNREISSECLCFICDKWNTSIIEQNNEFIIESLLRLMGDASQNTRKISRDASQVFIEKYPQYKEKLVSEIDERSAQVISKRRSKSPHTSFLPVPKKRRSNNNNNIKRPRHQEQEPSALKRAPVAEIDLSSRSKSTLPSRPSTFAIKANLKLEKGKEEEFLDVVEEYVNTNQQFELSQSLNSIIAGLFACAFSDDENIHLRAIDMIGNLVFTFPKNFLPHLSKLIEILITFNEKNINKYDQMLRDLQSIYDPNVLLLNTENLQISTRLLKFVALLCDDAETDLKKDQICINVYDIAMTLLKNEPEHSKKVIFAICRQNREFIERQKNKDQILDLISQYQENPEYPFFNPRGVSIWCDEVRKFIKTSRFSSQKEGLFNEISKGLSLTNEKDLIIVLIIDILKLTNNEQFEKFLPDIILYYKNRNAKNIQKLIKYLIATVDNKLFINNLLPLIDELYDEDIRNLIDILIEVIKSGNKDKVTEAFDYITSTLGDLIDHRDSEVRRVVIMAYVVLSDVFPEKTAMVISNLPKVPQKLIAFYQNQQK</sequence>
<feature type="domain" description="CLASP N-terminal" evidence="2">
    <location>
        <begin position="65"/>
        <end position="263"/>
    </location>
</feature>
<reference evidence="3" key="1">
    <citation type="submission" date="2016-10" db="EMBL/GenBank/DDBJ databases">
        <authorList>
            <person name="Benchimol M."/>
            <person name="Almeida L.G."/>
            <person name="Vasconcelos A.T."/>
            <person name="Perreira-Neves A."/>
            <person name="Rosa I.A."/>
            <person name="Tasca T."/>
            <person name="Bogo M.R."/>
            <person name="de Souza W."/>
        </authorList>
    </citation>
    <scope>NUCLEOTIDE SEQUENCE [LARGE SCALE GENOMIC DNA]</scope>
    <source>
        <strain evidence="3">K</strain>
    </source>
</reference>
<keyword evidence="4" id="KW-1185">Reference proteome</keyword>
<dbReference type="GeneID" id="94835391"/>
<evidence type="ECO:0000256" key="1">
    <source>
        <dbReference type="SAM" id="MobiDB-lite"/>
    </source>
</evidence>
<dbReference type="GO" id="GO:0008017">
    <property type="term" value="F:microtubule binding"/>
    <property type="evidence" value="ECO:0007669"/>
    <property type="project" value="TreeGrafter"/>
</dbReference>
<dbReference type="Proteomes" id="UP000179807">
    <property type="component" value="Unassembled WGS sequence"/>
</dbReference>
<dbReference type="InterPro" id="IPR016024">
    <property type="entry name" value="ARM-type_fold"/>
</dbReference>
<dbReference type="GO" id="GO:0005881">
    <property type="term" value="C:cytoplasmic microtubule"/>
    <property type="evidence" value="ECO:0007669"/>
    <property type="project" value="TreeGrafter"/>
</dbReference>
<feature type="region of interest" description="Disordered" evidence="1">
    <location>
        <begin position="262"/>
        <end position="310"/>
    </location>
</feature>